<dbReference type="SUPFAM" id="SSF51735">
    <property type="entry name" value="NAD(P)-binding Rossmann-fold domains"/>
    <property type="match status" value="1"/>
</dbReference>
<dbReference type="FunFam" id="3.40.50.720:FF:000084">
    <property type="entry name" value="Short-chain dehydrogenase reductase"/>
    <property type="match status" value="1"/>
</dbReference>
<dbReference type="OrthoDB" id="47007at2759"/>
<gene>
    <name evidence="4" type="ORF">TPAR_03456</name>
</gene>
<dbReference type="STRING" id="94208.A0A2S4L1P3"/>
<comment type="caution">
    <text evidence="4">The sequence shown here is derived from an EMBL/GenBank/DDBJ whole genome shotgun (WGS) entry which is preliminary data.</text>
</comment>
<evidence type="ECO:0000313" key="4">
    <source>
        <dbReference type="EMBL" id="POR36345.1"/>
    </source>
</evidence>
<evidence type="ECO:0000256" key="2">
    <source>
        <dbReference type="ARBA" id="ARBA00022857"/>
    </source>
</evidence>
<dbReference type="EMBL" id="PKSG01000332">
    <property type="protein sequence ID" value="POR36345.1"/>
    <property type="molecule type" value="Genomic_DNA"/>
</dbReference>
<dbReference type="PANTHER" id="PTHR24321:SF8">
    <property type="entry name" value="ESTRADIOL 17-BETA-DEHYDROGENASE 8-RELATED"/>
    <property type="match status" value="1"/>
</dbReference>
<name>A0A2S4L1P3_9HYPO</name>
<dbReference type="PANTHER" id="PTHR24321">
    <property type="entry name" value="DEHYDROGENASES, SHORT CHAIN"/>
    <property type="match status" value="1"/>
</dbReference>
<dbReference type="Gene3D" id="3.40.50.720">
    <property type="entry name" value="NAD(P)-binding Rossmann-like Domain"/>
    <property type="match status" value="1"/>
</dbReference>
<dbReference type="AlphaFoldDB" id="A0A2S4L1P3"/>
<comment type="similarity">
    <text evidence="1">Belongs to the short-chain dehydrogenases/reductases (SDR) family.</text>
</comment>
<evidence type="ECO:0000313" key="5">
    <source>
        <dbReference type="Proteomes" id="UP000237481"/>
    </source>
</evidence>
<dbReference type="Proteomes" id="UP000237481">
    <property type="component" value="Unassembled WGS sequence"/>
</dbReference>
<keyword evidence="5" id="KW-1185">Reference proteome</keyword>
<sequence>MDQFASYPSLRGKTVLITGGAEGIGASAVELFCSQGANVVFLDYSEPSAQTLCDKIGGIEGATQPTFMFCDVTNLDQLKACANKTLQQFGQVHVLINNAGGAGPKSRVPTSGVTPESFEADVNVNLRHQFFLTQAIVPSMQKHGSGSVINMGSITWRLPATGLPIYTTVKAGIMGLTRTHAREFGEFGIRVNSIMPGAIATQRQIDTVLTPEYEAETMAGQCLKRVLVPVEVARLMLFLASDDASAITGGSYVVDGGWVGDT</sequence>
<reference evidence="4 5" key="1">
    <citation type="submission" date="2018-01" db="EMBL/GenBank/DDBJ databases">
        <title>Harnessing the power of phylogenomics to disentangle the directionality and signatures of interkingdom host jumping in the parasitic fungal genus Tolypocladium.</title>
        <authorList>
            <person name="Quandt C.A."/>
            <person name="Patterson W."/>
            <person name="Spatafora J.W."/>
        </authorList>
    </citation>
    <scope>NUCLEOTIDE SEQUENCE [LARGE SCALE GENOMIC DNA]</scope>
    <source>
        <strain evidence="4 5">NRBC 100945</strain>
    </source>
</reference>
<accession>A0A2S4L1P3</accession>
<evidence type="ECO:0000256" key="3">
    <source>
        <dbReference type="ARBA" id="ARBA00023002"/>
    </source>
</evidence>
<dbReference type="GO" id="GO:0016491">
    <property type="term" value="F:oxidoreductase activity"/>
    <property type="evidence" value="ECO:0007669"/>
    <property type="project" value="UniProtKB-KW"/>
</dbReference>
<dbReference type="CDD" id="cd05233">
    <property type="entry name" value="SDR_c"/>
    <property type="match status" value="1"/>
</dbReference>
<organism evidence="4 5">
    <name type="scientific">Tolypocladium paradoxum</name>
    <dbReference type="NCBI Taxonomy" id="94208"/>
    <lineage>
        <taxon>Eukaryota</taxon>
        <taxon>Fungi</taxon>
        <taxon>Dikarya</taxon>
        <taxon>Ascomycota</taxon>
        <taxon>Pezizomycotina</taxon>
        <taxon>Sordariomycetes</taxon>
        <taxon>Hypocreomycetidae</taxon>
        <taxon>Hypocreales</taxon>
        <taxon>Ophiocordycipitaceae</taxon>
        <taxon>Tolypocladium</taxon>
    </lineage>
</organism>
<dbReference type="InterPro" id="IPR002347">
    <property type="entry name" value="SDR_fam"/>
</dbReference>
<dbReference type="InterPro" id="IPR036291">
    <property type="entry name" value="NAD(P)-bd_dom_sf"/>
</dbReference>
<evidence type="ECO:0000256" key="1">
    <source>
        <dbReference type="ARBA" id="ARBA00006484"/>
    </source>
</evidence>
<dbReference type="PRINTS" id="PR00081">
    <property type="entry name" value="GDHRDH"/>
</dbReference>
<protein>
    <submittedName>
        <fullName evidence="4">D-xylose 1-dehydrogenase</fullName>
    </submittedName>
</protein>
<dbReference type="PRINTS" id="PR00080">
    <property type="entry name" value="SDRFAMILY"/>
</dbReference>
<proteinExistence type="inferred from homology"/>
<keyword evidence="3" id="KW-0560">Oxidoreductase</keyword>
<keyword evidence="2" id="KW-0521">NADP</keyword>
<dbReference type="Pfam" id="PF13561">
    <property type="entry name" value="adh_short_C2"/>
    <property type="match status" value="1"/>
</dbReference>